<name>A0ABU2BTE1_9ACTN</name>
<evidence type="ECO:0000313" key="1">
    <source>
        <dbReference type="EMBL" id="MDR7361541.1"/>
    </source>
</evidence>
<sequence length="201" mass="21821">MFVQVIKGKVRDKAEVRAQLDRWVRDLAPRSVGWLGTTAGVADDGTFVALARFESEAAADKNSSLPEQGEWWEAMAATLEGDPVFHDSTTCETDLAGDPGQAAFVQVMQGTTEDPERLFSLLTGDSEGLAAHRPDILGRLVCLHAGGDWTMAIWFTSEAAAREGEQKDLPPEVSERMAELRALSGEPSYVDLTDPWMDGPA</sequence>
<protein>
    <recommendedName>
        <fullName evidence="3">Antibiotic biosynthesis monooxygenase</fullName>
    </recommendedName>
</protein>
<keyword evidence="2" id="KW-1185">Reference proteome</keyword>
<evidence type="ECO:0000313" key="2">
    <source>
        <dbReference type="Proteomes" id="UP001183648"/>
    </source>
</evidence>
<evidence type="ECO:0008006" key="3">
    <source>
        <dbReference type="Google" id="ProtNLM"/>
    </source>
</evidence>
<dbReference type="EMBL" id="JAVDYG010000001">
    <property type="protein sequence ID" value="MDR7361541.1"/>
    <property type="molecule type" value="Genomic_DNA"/>
</dbReference>
<proteinExistence type="predicted"/>
<dbReference type="Proteomes" id="UP001183648">
    <property type="component" value="Unassembled WGS sequence"/>
</dbReference>
<accession>A0ABU2BTE1</accession>
<dbReference type="RefSeq" id="WP_310299620.1">
    <property type="nucleotide sequence ID" value="NZ_BAAAPS010000007.1"/>
</dbReference>
<comment type="caution">
    <text evidence="1">The sequence shown here is derived from an EMBL/GenBank/DDBJ whole genome shotgun (WGS) entry which is preliminary data.</text>
</comment>
<gene>
    <name evidence="1" type="ORF">J2S63_001094</name>
</gene>
<reference evidence="1 2" key="1">
    <citation type="submission" date="2023-07" db="EMBL/GenBank/DDBJ databases">
        <title>Sequencing the genomes of 1000 actinobacteria strains.</title>
        <authorList>
            <person name="Klenk H.-P."/>
        </authorList>
    </citation>
    <scope>NUCLEOTIDE SEQUENCE [LARGE SCALE GENOMIC DNA]</scope>
    <source>
        <strain evidence="1 2">DSM 19426</strain>
    </source>
</reference>
<organism evidence="1 2">
    <name type="scientific">Nocardioides marmoribigeumensis</name>
    <dbReference type="NCBI Taxonomy" id="433649"/>
    <lineage>
        <taxon>Bacteria</taxon>
        <taxon>Bacillati</taxon>
        <taxon>Actinomycetota</taxon>
        <taxon>Actinomycetes</taxon>
        <taxon>Propionibacteriales</taxon>
        <taxon>Nocardioidaceae</taxon>
        <taxon>Nocardioides</taxon>
    </lineage>
</organism>